<feature type="region of interest" description="Disordered" evidence="1">
    <location>
        <begin position="1"/>
        <end position="78"/>
    </location>
</feature>
<name>A0A8H4V6J4_9HYPO</name>
<accession>A0A8H4V6J4</accession>
<proteinExistence type="predicted"/>
<feature type="compositionally biased region" description="Basic residues" evidence="1">
    <location>
        <begin position="39"/>
        <end position="59"/>
    </location>
</feature>
<protein>
    <submittedName>
        <fullName evidence="2">Uncharacterized protein</fullName>
    </submittedName>
</protein>
<sequence length="259" mass="28690">MARIRKSGQRYSSATVRAQTADTNDGAKMRNPLLDKTNKGKKGKAMRKSTSKKATKRKASSGDAPATKKRNKGDVDPNAGLVVKFEQGEEPGQAGLVLAQVVKPIEEALVKSNETLAKAQKMINESHETNANAEIMIKESRGTLAQAEMIMNESGRLRDEAGRGLEAARLEREKILAMAAMVEQVEMLGEEMRRDREDACLKHEHMLRLIKALLNSAEHFREEMRRDREEACEEACLAAQKSVTGWMRALVCVDQNAGQ</sequence>
<evidence type="ECO:0000256" key="1">
    <source>
        <dbReference type="SAM" id="MobiDB-lite"/>
    </source>
</evidence>
<feature type="compositionally biased region" description="Polar residues" evidence="1">
    <location>
        <begin position="9"/>
        <end position="23"/>
    </location>
</feature>
<dbReference type="AlphaFoldDB" id="A0A8H4V6J4"/>
<dbReference type="Proteomes" id="UP000557566">
    <property type="component" value="Unassembled WGS sequence"/>
</dbReference>
<organism evidence="2 3">
    <name type="scientific">Ophiocordyceps sinensis</name>
    <dbReference type="NCBI Taxonomy" id="72228"/>
    <lineage>
        <taxon>Eukaryota</taxon>
        <taxon>Fungi</taxon>
        <taxon>Dikarya</taxon>
        <taxon>Ascomycota</taxon>
        <taxon>Pezizomycotina</taxon>
        <taxon>Sordariomycetes</taxon>
        <taxon>Hypocreomycetidae</taxon>
        <taxon>Hypocreales</taxon>
        <taxon>Ophiocordycipitaceae</taxon>
        <taxon>Ophiocordyceps</taxon>
    </lineage>
</organism>
<reference evidence="2 3" key="1">
    <citation type="journal article" date="2020" name="Genome Biol. Evol.">
        <title>A new high-quality draft genome assembly of the Chinese cordyceps Ophiocordyceps sinensis.</title>
        <authorList>
            <person name="Shu R."/>
            <person name="Zhang J."/>
            <person name="Meng Q."/>
            <person name="Zhang H."/>
            <person name="Zhou G."/>
            <person name="Li M."/>
            <person name="Wu P."/>
            <person name="Zhao Y."/>
            <person name="Chen C."/>
            <person name="Qin Q."/>
        </authorList>
    </citation>
    <scope>NUCLEOTIDE SEQUENCE [LARGE SCALE GENOMIC DNA]</scope>
    <source>
        <strain evidence="2 3">IOZ07</strain>
    </source>
</reference>
<keyword evidence="3" id="KW-1185">Reference proteome</keyword>
<evidence type="ECO:0000313" key="2">
    <source>
        <dbReference type="EMBL" id="KAF4509853.1"/>
    </source>
</evidence>
<comment type="caution">
    <text evidence="2">The sequence shown here is derived from an EMBL/GenBank/DDBJ whole genome shotgun (WGS) entry which is preliminary data.</text>
</comment>
<evidence type="ECO:0000313" key="3">
    <source>
        <dbReference type="Proteomes" id="UP000557566"/>
    </source>
</evidence>
<dbReference type="EMBL" id="JAAVMX010000003">
    <property type="protein sequence ID" value="KAF4509853.1"/>
    <property type="molecule type" value="Genomic_DNA"/>
</dbReference>
<gene>
    <name evidence="2" type="ORF">G6O67_001793</name>
</gene>